<feature type="compositionally biased region" description="Polar residues" evidence="1">
    <location>
        <begin position="25"/>
        <end position="34"/>
    </location>
</feature>
<dbReference type="Proteomes" id="UP000799302">
    <property type="component" value="Unassembled WGS sequence"/>
</dbReference>
<gene>
    <name evidence="2" type="ORF">BT63DRAFT_278920</name>
</gene>
<evidence type="ECO:0000313" key="2">
    <source>
        <dbReference type="EMBL" id="KAF2668507.1"/>
    </source>
</evidence>
<proteinExistence type="predicted"/>
<organism evidence="2 3">
    <name type="scientific">Microthyrium microscopicum</name>
    <dbReference type="NCBI Taxonomy" id="703497"/>
    <lineage>
        <taxon>Eukaryota</taxon>
        <taxon>Fungi</taxon>
        <taxon>Dikarya</taxon>
        <taxon>Ascomycota</taxon>
        <taxon>Pezizomycotina</taxon>
        <taxon>Dothideomycetes</taxon>
        <taxon>Dothideomycetes incertae sedis</taxon>
        <taxon>Microthyriales</taxon>
        <taxon>Microthyriaceae</taxon>
        <taxon>Microthyrium</taxon>
    </lineage>
</organism>
<dbReference type="AlphaFoldDB" id="A0A6A6UAN5"/>
<sequence length="433" mass="47810">MPFLARLGQSDERYQWAPIRDSNFGNSSHTSAFHTSRPKARLSRPPIFPEGEGITSPLSPPPAYSELRNFNRRQDFGPGVDAGISPGRPLSAVSALDETAQEQLTSNNIARLNNVRYGEVTRQAQVKSRISTVSQYPVLFNTDATSNDHPRRLSTRRRPISIASTSTTGIYLAVGNLPGSEPFDLQPPTQEILDRHAGRPAAPVASSTLNMPGGRREVYQTAQAVRVLARNTPNASTTSVNRLDRVSVVSTGSGQDQSLGRHRSVSTTSIPYTSPNRRPSIQPSNTWPSNGNRQSMSRLRDVSQPTTNELPPPPLPKDEGYIPRANRRRRGEIRCYSSTPQLSSQTTSAMQREGIIKEHSGVGQDKPPRSWFASLGASRNPQRRSRLPILQKISRQNLNDEKSPSNRRSQLLLACARLVGRFVPRVAEHKGPR</sequence>
<evidence type="ECO:0000256" key="1">
    <source>
        <dbReference type="SAM" id="MobiDB-lite"/>
    </source>
</evidence>
<feature type="region of interest" description="Disordered" evidence="1">
    <location>
        <begin position="233"/>
        <end position="333"/>
    </location>
</feature>
<name>A0A6A6UAN5_9PEZI</name>
<accession>A0A6A6UAN5</accession>
<dbReference type="EMBL" id="MU004236">
    <property type="protein sequence ID" value="KAF2668507.1"/>
    <property type="molecule type" value="Genomic_DNA"/>
</dbReference>
<reference evidence="2" key="1">
    <citation type="journal article" date="2020" name="Stud. Mycol.">
        <title>101 Dothideomycetes genomes: a test case for predicting lifestyles and emergence of pathogens.</title>
        <authorList>
            <person name="Haridas S."/>
            <person name="Albert R."/>
            <person name="Binder M."/>
            <person name="Bloem J."/>
            <person name="Labutti K."/>
            <person name="Salamov A."/>
            <person name="Andreopoulos B."/>
            <person name="Baker S."/>
            <person name="Barry K."/>
            <person name="Bills G."/>
            <person name="Bluhm B."/>
            <person name="Cannon C."/>
            <person name="Castanera R."/>
            <person name="Culley D."/>
            <person name="Daum C."/>
            <person name="Ezra D."/>
            <person name="Gonzalez J."/>
            <person name="Henrissat B."/>
            <person name="Kuo A."/>
            <person name="Liang C."/>
            <person name="Lipzen A."/>
            <person name="Lutzoni F."/>
            <person name="Magnuson J."/>
            <person name="Mondo S."/>
            <person name="Nolan M."/>
            <person name="Ohm R."/>
            <person name="Pangilinan J."/>
            <person name="Park H.-J."/>
            <person name="Ramirez L."/>
            <person name="Alfaro M."/>
            <person name="Sun H."/>
            <person name="Tritt A."/>
            <person name="Yoshinaga Y."/>
            <person name="Zwiers L.-H."/>
            <person name="Turgeon B."/>
            <person name="Goodwin S."/>
            <person name="Spatafora J."/>
            <person name="Crous P."/>
            <person name="Grigoriev I."/>
        </authorList>
    </citation>
    <scope>NUCLEOTIDE SEQUENCE</scope>
    <source>
        <strain evidence="2">CBS 115976</strain>
    </source>
</reference>
<feature type="region of interest" description="Disordered" evidence="1">
    <location>
        <begin position="360"/>
        <end position="386"/>
    </location>
</feature>
<feature type="compositionally biased region" description="Polar residues" evidence="1">
    <location>
        <begin position="265"/>
        <end position="309"/>
    </location>
</feature>
<evidence type="ECO:0000313" key="3">
    <source>
        <dbReference type="Proteomes" id="UP000799302"/>
    </source>
</evidence>
<keyword evidence="3" id="KW-1185">Reference proteome</keyword>
<protein>
    <submittedName>
        <fullName evidence="2">Uncharacterized protein</fullName>
    </submittedName>
</protein>
<feature type="compositionally biased region" description="Polar residues" evidence="1">
    <location>
        <begin position="248"/>
        <end position="258"/>
    </location>
</feature>
<feature type="region of interest" description="Disordered" evidence="1">
    <location>
        <begin position="25"/>
        <end position="44"/>
    </location>
</feature>